<feature type="region of interest" description="Disordered" evidence="4">
    <location>
        <begin position="243"/>
        <end position="275"/>
    </location>
</feature>
<feature type="compositionally biased region" description="Low complexity" evidence="4">
    <location>
        <begin position="265"/>
        <end position="275"/>
    </location>
</feature>
<dbReference type="SMART" id="SM00066">
    <property type="entry name" value="GAL4"/>
    <property type="match status" value="1"/>
</dbReference>
<feature type="region of interest" description="Disordered" evidence="4">
    <location>
        <begin position="1301"/>
        <end position="1320"/>
    </location>
</feature>
<dbReference type="EMBL" id="KI894010">
    <property type="protein sequence ID" value="OCF50150.1"/>
    <property type="molecule type" value="Genomic_DNA"/>
</dbReference>
<dbReference type="SMART" id="SM00906">
    <property type="entry name" value="Fungal_trans"/>
    <property type="match status" value="1"/>
</dbReference>
<dbReference type="InterPro" id="IPR001138">
    <property type="entry name" value="Zn2Cys6_DnaBD"/>
</dbReference>
<dbReference type="PANTHER" id="PTHR31001:SF87">
    <property type="entry name" value="COL-21"/>
    <property type="match status" value="1"/>
</dbReference>
<feature type="compositionally biased region" description="Basic and acidic residues" evidence="4">
    <location>
        <begin position="243"/>
        <end position="254"/>
    </location>
</feature>
<keyword evidence="3" id="KW-0539">Nucleus</keyword>
<evidence type="ECO:0000256" key="4">
    <source>
        <dbReference type="SAM" id="MobiDB-lite"/>
    </source>
</evidence>
<feature type="domain" description="Zn(2)-C6 fungal-type" evidence="5">
    <location>
        <begin position="433"/>
        <end position="462"/>
    </location>
</feature>
<comment type="subcellular location">
    <subcellularLocation>
        <location evidence="1">Nucleus</location>
    </subcellularLocation>
</comment>
<feature type="region of interest" description="Disordered" evidence="4">
    <location>
        <begin position="1274"/>
        <end position="1293"/>
    </location>
</feature>
<keyword evidence="2" id="KW-0479">Metal-binding</keyword>
<sequence length="1454" mass="165792">MLNSYIRTGSNEVSNTRVNEETQEEKIKNEYHDQLASNANLHNNQKEVEFAAQPFIGDELISHDQSPLKRLTNDTKSTFTSLRSPNMVNAQSNSDHKEKEEINDEVLQNDDHTVCSSDKQLTLQAQHQNQLQALDLISPTSPAFSYQSKPDLCRSPVFGKNYNQEQKVQSPNMSKEDVRSNVNKLHPSQNNETTPDDHQNRSSRCFDSSHCHSPMEVEKAKVCKRAQQSILPHIDEIICHGEEEKEKRKEEGNSKEPSNSALNQSTSSTSNCFSSSVKSTFQSQNLFINGNERISRYQSINNNNNNMMNHNPNPDYPIDQHQYQYHQHAEYMGLPPPPRSANFTPPLYNRQPLLLPGDRKTSIDPYESDPILAGPSTNSHHVPMSYSPPHQSYPHQLTYANPPFGNSYYQPGSHSYHPSSNDNKRRRGRMATACIECNRRKQKCDGSNPCGLCVKRRVECKYPTTITDTSYNDYAQPTKARQQPNAHSTSPTRQPSKKSRKNLVDDESVADSGNVETNTSYKGKKRAKEARPIVKTREDEQVEPMWDMRNERQEDSRIIDSFQRHIQHHLKPIASHPVSSERSTPILPQIDSTQSRASSESSLGRFWRSYMDHKPTPMPRPPPTVSTSAGNMFGNLNVGSDASDRDEVTSTSSERLMEENEARGVGSMRTHRGPWDDGKGEKTFFGTSHFGPQLAAKVIRSMPTVPLSDVRHAPYRGASRLDSVKPYTLESQTRELISHLPAQEECDRYVRRFFDRYNSHNDILYQPDFMISYHKFWNDYNVKRSSEVDLRYLALLLIVLALGVLLDHDPSQKSSRQNEIDRLELTERQSTTIRDMLEGLENQTLSLKDREEKSLKWSWAAKRALTESSNFFGESMETVRAGLPIALYLNVCRRVPEAWAAIGTAIRSAQAQGMHVDGSSWKGMSTKEAELRRRLWARKSWFCNSISLFLGRPVCIQDNEFTTLEPSNMHDEELEEPSEIFPRSLNIPTKTTFLILHCRLAKIIGTVQLTCFNLTARKYSDIQMCEELFSNFKNDLPPHFKLDREGTDFSLDNQKAYNWLPIQRQTLNAKFHLARISLHRPYLLRSLSVAKTSNPRVDNPYVSSRNALLQSAMADLQLRFLFNELDPLDRFKWMTVASGFNSATILGILCHMGYKDSRFPKGSLRKVLQNYIALEEKTLRRDEALETELVVLKMMESKALQREREETDITMRSANASGRTTPASTGTRRPCLATAEHIEDIQQSTILDYTVQTQLEDIHRHTYFAARSHLQAGEPEASIQVHPSSGDWPYPQSQATVETGIRHPTTDPFSSLPQHHQSTEYPVEERIVPDAAMVPLPAPTIFSRSTPSLSNIADFTNYHNDVTYNQGQQRNFVDSEQVQNTQNDWYIPSDQDPTTSGLPDSSDPLGWQALLGMDWMNDLDFDYELDFKVDKSVQGHQIVDTIPNHSRETRGSER</sequence>
<dbReference type="GO" id="GO:0003677">
    <property type="term" value="F:DNA binding"/>
    <property type="evidence" value="ECO:0007669"/>
    <property type="project" value="InterPro"/>
</dbReference>
<feature type="region of interest" description="Disordered" evidence="4">
    <location>
        <begin position="575"/>
        <end position="602"/>
    </location>
</feature>
<dbReference type="GO" id="GO:0005634">
    <property type="term" value="C:nucleus"/>
    <property type="evidence" value="ECO:0007669"/>
    <property type="project" value="UniProtKB-SubCell"/>
</dbReference>
<evidence type="ECO:0000256" key="3">
    <source>
        <dbReference type="ARBA" id="ARBA00023242"/>
    </source>
</evidence>
<feature type="compositionally biased region" description="Polar residues" evidence="4">
    <location>
        <begin position="1307"/>
        <end position="1320"/>
    </location>
</feature>
<feature type="compositionally biased region" description="Polar residues" evidence="4">
    <location>
        <begin position="164"/>
        <end position="173"/>
    </location>
</feature>
<proteinExistence type="predicted"/>
<dbReference type="PROSITE" id="PS50048">
    <property type="entry name" value="ZN2_CY6_FUNGAL_2"/>
    <property type="match status" value="1"/>
</dbReference>
<dbReference type="SUPFAM" id="SSF57701">
    <property type="entry name" value="Zn2/Cys6 DNA-binding domain"/>
    <property type="match status" value="1"/>
</dbReference>
<reference evidence="6" key="1">
    <citation type="submission" date="2013-07" db="EMBL/GenBank/DDBJ databases">
        <title>The Genome Sequence of Cryptococcus pinus CBS10737.</title>
        <authorList>
            <consortium name="The Broad Institute Genome Sequencing Platform"/>
            <person name="Cuomo C."/>
            <person name="Litvintseva A."/>
            <person name="Chen Y."/>
            <person name="Heitman J."/>
            <person name="Sun S."/>
            <person name="Springer D."/>
            <person name="Dromer F."/>
            <person name="Young S.K."/>
            <person name="Zeng Q."/>
            <person name="Gargeya S."/>
            <person name="Fitzgerald M."/>
            <person name="Abouelleil A."/>
            <person name="Alvarado L."/>
            <person name="Berlin A.M."/>
            <person name="Chapman S.B."/>
            <person name="Dewar J."/>
            <person name="Goldberg J."/>
            <person name="Griggs A."/>
            <person name="Gujja S."/>
            <person name="Hansen M."/>
            <person name="Howarth C."/>
            <person name="Imamovic A."/>
            <person name="Larimer J."/>
            <person name="McCowan C."/>
            <person name="Murphy C."/>
            <person name="Pearson M."/>
            <person name="Priest M."/>
            <person name="Roberts A."/>
            <person name="Saif S."/>
            <person name="Shea T."/>
            <person name="Sykes S."/>
            <person name="Wortman J."/>
            <person name="Nusbaum C."/>
            <person name="Birren B."/>
        </authorList>
    </citation>
    <scope>NUCLEOTIDE SEQUENCE [LARGE SCALE GENOMIC DNA]</scope>
    <source>
        <strain evidence="6">CBS 10737</strain>
    </source>
</reference>
<protein>
    <recommendedName>
        <fullName evidence="5">Zn(2)-C6 fungal-type domain-containing protein</fullName>
    </recommendedName>
</protein>
<dbReference type="GO" id="GO:0006351">
    <property type="term" value="P:DNA-templated transcription"/>
    <property type="evidence" value="ECO:0007669"/>
    <property type="project" value="InterPro"/>
</dbReference>
<dbReference type="InterPro" id="IPR036864">
    <property type="entry name" value="Zn2-C6_fun-type_DNA-bd_sf"/>
</dbReference>
<gene>
    <name evidence="6" type="ORF">I206_03469</name>
</gene>
<feature type="compositionally biased region" description="Polar residues" evidence="4">
    <location>
        <begin position="1"/>
        <end position="17"/>
    </location>
</feature>
<organism evidence="6">
    <name type="scientific">Kwoniella pini CBS 10737</name>
    <dbReference type="NCBI Taxonomy" id="1296096"/>
    <lineage>
        <taxon>Eukaryota</taxon>
        <taxon>Fungi</taxon>
        <taxon>Dikarya</taxon>
        <taxon>Basidiomycota</taxon>
        <taxon>Agaricomycotina</taxon>
        <taxon>Tremellomycetes</taxon>
        <taxon>Tremellales</taxon>
        <taxon>Cryptococcaceae</taxon>
        <taxon>Kwoniella</taxon>
    </lineage>
</organism>
<dbReference type="GO" id="GO:0000981">
    <property type="term" value="F:DNA-binding transcription factor activity, RNA polymerase II-specific"/>
    <property type="evidence" value="ECO:0007669"/>
    <property type="project" value="InterPro"/>
</dbReference>
<dbReference type="CDD" id="cd00067">
    <property type="entry name" value="GAL4"/>
    <property type="match status" value="1"/>
</dbReference>
<dbReference type="InterPro" id="IPR050613">
    <property type="entry name" value="Sec_Metabolite_Reg"/>
</dbReference>
<evidence type="ECO:0000256" key="1">
    <source>
        <dbReference type="ARBA" id="ARBA00004123"/>
    </source>
</evidence>
<dbReference type="Pfam" id="PF00172">
    <property type="entry name" value="Zn_clus"/>
    <property type="match status" value="1"/>
</dbReference>
<accession>A0A1B9I3P3</accession>
<dbReference type="InterPro" id="IPR007219">
    <property type="entry name" value="XnlR_reg_dom"/>
</dbReference>
<evidence type="ECO:0000259" key="5">
    <source>
        <dbReference type="PROSITE" id="PS50048"/>
    </source>
</evidence>
<evidence type="ECO:0000313" key="6">
    <source>
        <dbReference type="EMBL" id="OCF50150.1"/>
    </source>
</evidence>
<feature type="region of interest" description="Disordered" evidence="4">
    <location>
        <begin position="1"/>
        <end position="21"/>
    </location>
</feature>
<feature type="region of interest" description="Disordered" evidence="4">
    <location>
        <begin position="636"/>
        <end position="677"/>
    </location>
</feature>
<dbReference type="GO" id="GO:0008270">
    <property type="term" value="F:zinc ion binding"/>
    <property type="evidence" value="ECO:0007669"/>
    <property type="project" value="InterPro"/>
</dbReference>
<feature type="compositionally biased region" description="Polar residues" evidence="4">
    <location>
        <begin position="180"/>
        <end position="193"/>
    </location>
</feature>
<feature type="compositionally biased region" description="Polar residues" evidence="4">
    <location>
        <begin position="407"/>
        <end position="421"/>
    </location>
</feature>
<feature type="compositionally biased region" description="Polar residues" evidence="4">
    <location>
        <begin position="590"/>
        <end position="602"/>
    </location>
</feature>
<dbReference type="PANTHER" id="PTHR31001">
    <property type="entry name" value="UNCHARACTERIZED TRANSCRIPTIONAL REGULATORY PROTEIN"/>
    <property type="match status" value="1"/>
</dbReference>
<dbReference type="Gene3D" id="4.10.240.10">
    <property type="entry name" value="Zn(2)-C6 fungal-type DNA-binding domain"/>
    <property type="match status" value="1"/>
</dbReference>
<dbReference type="Pfam" id="PF04082">
    <property type="entry name" value="Fungal_trans"/>
    <property type="match status" value="1"/>
</dbReference>
<dbReference type="OrthoDB" id="3364175at2759"/>
<feature type="region of interest" description="Disordered" evidence="4">
    <location>
        <begin position="164"/>
        <end position="210"/>
    </location>
</feature>
<feature type="region of interest" description="Disordered" evidence="4">
    <location>
        <begin position="358"/>
        <end position="427"/>
    </location>
</feature>
<name>A0A1B9I3P3_9TREE</name>
<feature type="region of interest" description="Disordered" evidence="4">
    <location>
        <begin position="467"/>
        <end position="537"/>
    </location>
</feature>
<feature type="compositionally biased region" description="Polar residues" evidence="4">
    <location>
        <begin position="467"/>
        <end position="494"/>
    </location>
</feature>
<reference evidence="6" key="2">
    <citation type="submission" date="2016-07" db="EMBL/GenBank/DDBJ databases">
        <title>Evolution of pathogenesis and genome organization in the Tremellales.</title>
        <authorList>
            <person name="Cuomo C."/>
            <person name="Litvintseva A."/>
            <person name="Heitman J."/>
            <person name="Chen Y."/>
            <person name="Sun S."/>
            <person name="Springer D."/>
            <person name="Dromer F."/>
            <person name="Young S."/>
            <person name="Zeng Q."/>
            <person name="Chapman S."/>
            <person name="Gujja S."/>
            <person name="Saif S."/>
            <person name="Birren B."/>
        </authorList>
    </citation>
    <scope>NUCLEOTIDE SEQUENCE</scope>
    <source>
        <strain evidence="6">CBS 10737</strain>
    </source>
</reference>
<dbReference type="STRING" id="1296096.A0A1B9I3P3"/>
<feature type="compositionally biased region" description="Polar residues" evidence="4">
    <location>
        <begin position="388"/>
        <end position="399"/>
    </location>
</feature>
<dbReference type="CDD" id="cd12148">
    <property type="entry name" value="fungal_TF_MHR"/>
    <property type="match status" value="1"/>
</dbReference>
<evidence type="ECO:0000256" key="2">
    <source>
        <dbReference type="ARBA" id="ARBA00022723"/>
    </source>
</evidence>